<keyword evidence="6" id="KW-1185">Reference proteome</keyword>
<evidence type="ECO:0000256" key="4">
    <source>
        <dbReference type="SAM" id="SignalP"/>
    </source>
</evidence>
<keyword evidence="3 4" id="KW-0732">Signal</keyword>
<dbReference type="Pfam" id="PF13379">
    <property type="entry name" value="NMT1_2"/>
    <property type="match status" value="1"/>
</dbReference>
<evidence type="ECO:0000256" key="3">
    <source>
        <dbReference type="ARBA" id="ARBA00022729"/>
    </source>
</evidence>
<gene>
    <name evidence="5" type="ORF">SAMN05421810_102723</name>
</gene>
<dbReference type="Proteomes" id="UP000198727">
    <property type="component" value="Unassembled WGS sequence"/>
</dbReference>
<reference evidence="6" key="1">
    <citation type="submission" date="2016-10" db="EMBL/GenBank/DDBJ databases">
        <authorList>
            <person name="Varghese N."/>
            <person name="Submissions S."/>
        </authorList>
    </citation>
    <scope>NUCLEOTIDE SEQUENCE [LARGE SCALE GENOMIC DNA]</scope>
    <source>
        <strain evidence="6">CGMCC 4.5579</strain>
    </source>
</reference>
<dbReference type="PANTHER" id="PTHR30024">
    <property type="entry name" value="ALIPHATIC SULFONATES-BINDING PROTEIN-RELATED"/>
    <property type="match status" value="1"/>
</dbReference>
<dbReference type="STRING" id="587909.SAMN05421810_102723"/>
<dbReference type="PANTHER" id="PTHR30024:SF47">
    <property type="entry name" value="TAURINE-BINDING PERIPLASMIC PROTEIN"/>
    <property type="match status" value="1"/>
</dbReference>
<dbReference type="SUPFAM" id="SSF53850">
    <property type="entry name" value="Periplasmic binding protein-like II"/>
    <property type="match status" value="1"/>
</dbReference>
<proteinExistence type="inferred from homology"/>
<evidence type="ECO:0000313" key="5">
    <source>
        <dbReference type="EMBL" id="SFP48537.1"/>
    </source>
</evidence>
<evidence type="ECO:0000256" key="2">
    <source>
        <dbReference type="ARBA" id="ARBA00010742"/>
    </source>
</evidence>
<accession>A0A1I5QR48</accession>
<feature type="signal peptide" evidence="4">
    <location>
        <begin position="1"/>
        <end position="22"/>
    </location>
</feature>
<organism evidence="5 6">
    <name type="scientific">Amycolatopsis arida</name>
    <dbReference type="NCBI Taxonomy" id="587909"/>
    <lineage>
        <taxon>Bacteria</taxon>
        <taxon>Bacillati</taxon>
        <taxon>Actinomycetota</taxon>
        <taxon>Actinomycetes</taxon>
        <taxon>Pseudonocardiales</taxon>
        <taxon>Pseudonocardiaceae</taxon>
        <taxon>Amycolatopsis</taxon>
    </lineage>
</organism>
<dbReference type="EMBL" id="FOWW01000002">
    <property type="protein sequence ID" value="SFP48537.1"/>
    <property type="molecule type" value="Genomic_DNA"/>
</dbReference>
<name>A0A1I5QR48_9PSEU</name>
<dbReference type="OrthoDB" id="8892982at2"/>
<dbReference type="GO" id="GO:0042597">
    <property type="term" value="C:periplasmic space"/>
    <property type="evidence" value="ECO:0007669"/>
    <property type="project" value="UniProtKB-SubCell"/>
</dbReference>
<evidence type="ECO:0000313" key="6">
    <source>
        <dbReference type="Proteomes" id="UP000198727"/>
    </source>
</evidence>
<feature type="chain" id="PRO_5039566031" evidence="4">
    <location>
        <begin position="23"/>
        <end position="323"/>
    </location>
</feature>
<protein>
    <submittedName>
        <fullName evidence="5">NitT/TauT family transport system substrate-binding protein</fullName>
    </submittedName>
</protein>
<comment type="subcellular location">
    <subcellularLocation>
        <location evidence="1">Periplasm</location>
    </subcellularLocation>
</comment>
<dbReference type="Gene3D" id="3.40.190.10">
    <property type="entry name" value="Periplasmic binding protein-like II"/>
    <property type="match status" value="2"/>
</dbReference>
<sequence>MRAGARLVLAPLMALVTLSGCALVGGSAPAPPAPPERDTLRVGVGSAIDTAPLRMAVADGLFQRGGLRVELVEQPSQDEALAMLAAGRLDVAFASNVALFKAAAEGTELQLQGEAYTAGRTTMALMRWPGSTYTEPDEKRSPRIAVDAPDDLGTLATRSALHSSGVDPERIRFVVLPADELVPALRDGDVDAAWMMEPQITQVQKEFGARVLVDCARGATLDFPVSSYATTASFAQANRRTMELFRELLGQAQRYGADSVAVRRALPGLADIDETTAALVSLGDYPVSPNGVRLQRVADLMHSSGLLTERLDVPALLPAAVPR</sequence>
<dbReference type="PROSITE" id="PS51257">
    <property type="entry name" value="PROKAR_LIPOPROTEIN"/>
    <property type="match status" value="1"/>
</dbReference>
<dbReference type="AlphaFoldDB" id="A0A1I5QR48"/>
<dbReference type="RefSeq" id="WP_092529427.1">
    <property type="nucleotide sequence ID" value="NZ_FOWW01000002.1"/>
</dbReference>
<evidence type="ECO:0000256" key="1">
    <source>
        <dbReference type="ARBA" id="ARBA00004418"/>
    </source>
</evidence>
<comment type="similarity">
    <text evidence="2">Belongs to the bacterial solute-binding protein SsuA/TauA family.</text>
</comment>